<dbReference type="EC" id="2.7.4.22" evidence="2"/>
<feature type="compositionally biased region" description="Basic and acidic residues" evidence="1">
    <location>
        <begin position="115"/>
        <end position="124"/>
    </location>
</feature>
<dbReference type="GO" id="GO:0033862">
    <property type="term" value="F:UMP kinase activity"/>
    <property type="evidence" value="ECO:0007669"/>
    <property type="project" value="UniProtKB-EC"/>
</dbReference>
<keyword evidence="2" id="KW-0808">Transferase</keyword>
<feature type="compositionally biased region" description="Basic and acidic residues" evidence="1">
    <location>
        <begin position="132"/>
        <end position="148"/>
    </location>
</feature>
<feature type="compositionally biased region" description="Basic and acidic residues" evidence="1">
    <location>
        <begin position="33"/>
        <end position="43"/>
    </location>
</feature>
<name>A0A6J4R7A5_9ACTN</name>
<feature type="compositionally biased region" description="Basic and acidic residues" evidence="1">
    <location>
        <begin position="219"/>
        <end position="238"/>
    </location>
</feature>
<dbReference type="AlphaFoldDB" id="A0A6J4R7A5"/>
<evidence type="ECO:0000256" key="1">
    <source>
        <dbReference type="SAM" id="MobiDB-lite"/>
    </source>
</evidence>
<feature type="compositionally biased region" description="Basic residues" evidence="1">
    <location>
        <begin position="79"/>
        <end position="97"/>
    </location>
</feature>
<feature type="non-terminal residue" evidence="2">
    <location>
        <position position="268"/>
    </location>
</feature>
<protein>
    <submittedName>
        <fullName evidence="2">Uridine monophosphate kinase</fullName>
        <ecNumber evidence="2">2.7.4.22</ecNumber>
    </submittedName>
</protein>
<dbReference type="EMBL" id="CADCVK010000052">
    <property type="protein sequence ID" value="CAA9466266.1"/>
    <property type="molecule type" value="Genomic_DNA"/>
</dbReference>
<accession>A0A6J4R7A5</accession>
<feature type="compositionally biased region" description="Basic and acidic residues" evidence="1">
    <location>
        <begin position="1"/>
        <end position="15"/>
    </location>
</feature>
<feature type="region of interest" description="Disordered" evidence="1">
    <location>
        <begin position="1"/>
        <end position="268"/>
    </location>
</feature>
<feature type="non-terminal residue" evidence="2">
    <location>
        <position position="1"/>
    </location>
</feature>
<reference evidence="2" key="1">
    <citation type="submission" date="2020-02" db="EMBL/GenBank/DDBJ databases">
        <authorList>
            <person name="Meier V. D."/>
        </authorList>
    </citation>
    <scope>NUCLEOTIDE SEQUENCE</scope>
    <source>
        <strain evidence="2">AVDCRST_MAG12</strain>
    </source>
</reference>
<organism evidence="2">
    <name type="scientific">uncultured Rubrobacteraceae bacterium</name>
    <dbReference type="NCBI Taxonomy" id="349277"/>
    <lineage>
        <taxon>Bacteria</taxon>
        <taxon>Bacillati</taxon>
        <taxon>Actinomycetota</taxon>
        <taxon>Rubrobacteria</taxon>
        <taxon>Rubrobacterales</taxon>
        <taxon>Rubrobacteraceae</taxon>
        <taxon>environmental samples</taxon>
    </lineage>
</organism>
<sequence>GRLREDRRIGRDRALRARSRKAHRPEALGGEPRGGERLRDRPGEPGLDGQQRRRGRRCGRRDSDSRWRRQHLPGLARRGGPRHRGGHRRLHVHAGHGHQRDGAAGGPRRQGCCDARPDGHRDPGGSRALHPPPRDAPPREGPRRDLRRWNRQPVLHHGHRRRPARSRDRRRRPAHGEEPGGRGLRQGPAAASRRRAAGPAELHGPARERPGGHGPHGGDAVRRGEPAHSRFRYTEAREPAPGVARGARRLPRVGRPGRGSGRRRPECL</sequence>
<evidence type="ECO:0000313" key="2">
    <source>
        <dbReference type="EMBL" id="CAA9466266.1"/>
    </source>
</evidence>
<proteinExistence type="predicted"/>
<gene>
    <name evidence="2" type="ORF">AVDCRST_MAG12-337</name>
</gene>
<feature type="compositionally biased region" description="Basic residues" evidence="1">
    <location>
        <begin position="149"/>
        <end position="173"/>
    </location>
</feature>
<keyword evidence="2" id="KW-0418">Kinase</keyword>